<evidence type="ECO:0000313" key="1">
    <source>
        <dbReference type="EMBL" id="CAB4683772.1"/>
    </source>
</evidence>
<organism evidence="1">
    <name type="scientific">freshwater metagenome</name>
    <dbReference type="NCBI Taxonomy" id="449393"/>
    <lineage>
        <taxon>unclassified sequences</taxon>
        <taxon>metagenomes</taxon>
        <taxon>ecological metagenomes</taxon>
    </lineage>
</organism>
<protein>
    <submittedName>
        <fullName evidence="1">Unannotated protein</fullName>
    </submittedName>
</protein>
<dbReference type="AlphaFoldDB" id="A0A6J6NC45"/>
<name>A0A6J6NC45_9ZZZZ</name>
<sequence>MTAAAIGPNRPAVRRSKMHEGKGVVDMARNKDRVADAAENIKPYVERAMTDDKLRNDVMRAFGTARELYSELSGSERTPIQLASRVATDDDLRAKLTEAIEDLRHASERLQGRPVRGRGGRKGTVLVAGIALGILFNPLTGPETRRFIKDAVLGGHEPGGTVASVAHDATE</sequence>
<reference evidence="1" key="1">
    <citation type="submission" date="2020-05" db="EMBL/GenBank/DDBJ databases">
        <authorList>
            <person name="Chiriac C."/>
            <person name="Salcher M."/>
            <person name="Ghai R."/>
            <person name="Kavagutti S V."/>
        </authorList>
    </citation>
    <scope>NUCLEOTIDE SEQUENCE</scope>
</reference>
<gene>
    <name evidence="1" type="ORF">UFOPK2399_00134</name>
</gene>
<accession>A0A6J6NC45</accession>
<dbReference type="EMBL" id="CAEZXP010000001">
    <property type="protein sequence ID" value="CAB4683772.1"/>
    <property type="molecule type" value="Genomic_DNA"/>
</dbReference>
<proteinExistence type="predicted"/>